<proteinExistence type="predicted"/>
<gene>
    <name evidence="1" type="ORF">LBPG_00436</name>
</gene>
<sequence length="62" mass="7341">MSVELKVFTVYPDKIARVKAWMAVLKKHQKEIDVTLSVKYILVEQTFSPSVDKRFYLCWYIG</sequence>
<name>A0A826HIE1_LACPA</name>
<accession>A0A826HIE1</accession>
<dbReference type="Pfam" id="PF19673">
    <property type="entry name" value="DUF6176"/>
    <property type="match status" value="1"/>
</dbReference>
<dbReference type="Proteomes" id="UP000015927">
    <property type="component" value="Chromosome"/>
</dbReference>
<reference evidence="1 2" key="1">
    <citation type="submission" date="2010-12" db="EMBL/GenBank/DDBJ databases">
        <title>The Genome Sequence of Lactobacillus paracasei subsp. paracasei strain 8700:2.</title>
        <authorList>
            <consortium name="The Broad Institute Genome Sequencing Platform"/>
            <person name="Ward D."/>
            <person name="Earl A."/>
            <person name="Feldgarden M."/>
            <person name="Young S.K."/>
            <person name="Gargeya S."/>
            <person name="Zeng Q."/>
            <person name="Alvarado L."/>
            <person name="Berlin A."/>
            <person name="Bochicchio J."/>
            <person name="Chapman S.B."/>
            <person name="Chen Z."/>
            <person name="Freedman E."/>
            <person name="Gellesch M."/>
            <person name="Goldberg J."/>
            <person name="Griggs A."/>
            <person name="Gujja S."/>
            <person name="Heilman E."/>
            <person name="Heiman D."/>
            <person name="Howarth C."/>
            <person name="Mehta T."/>
            <person name="Neiman D."/>
            <person name="Pearson M."/>
            <person name="Roberts A."/>
            <person name="Saif S."/>
            <person name="Shea T."/>
            <person name="Shenoy N."/>
            <person name="Sisk P."/>
            <person name="Stolte C."/>
            <person name="Sykes S."/>
            <person name="White J."/>
            <person name="Yandava C."/>
            <person name="Saulnier D."/>
            <person name="Haas B."/>
            <person name="Nusbaum C."/>
            <person name="Birren B."/>
        </authorList>
    </citation>
    <scope>NUCLEOTIDE SEQUENCE [LARGE SCALE GENOMIC DNA]</scope>
    <source>
        <strain evidence="1 2">8700:2</strain>
    </source>
</reference>
<dbReference type="InterPro" id="IPR046174">
    <property type="entry name" value="DUF6176"/>
</dbReference>
<dbReference type="AlphaFoldDB" id="A0A826HIE1"/>
<dbReference type="GeneID" id="57090062"/>
<protein>
    <submittedName>
        <fullName evidence="1">Uncharacterized protein</fullName>
    </submittedName>
</protein>
<evidence type="ECO:0000313" key="2">
    <source>
        <dbReference type="Proteomes" id="UP000015927"/>
    </source>
</evidence>
<dbReference type="RefSeq" id="WP_003565403.1">
    <property type="nucleotide sequence ID" value="NC_022112.1"/>
</dbReference>
<dbReference type="KEGG" id="lpi:LBPG_00436"/>
<evidence type="ECO:0000313" key="1">
    <source>
        <dbReference type="EMBL" id="EEQ64987.1"/>
    </source>
</evidence>
<organism evidence="1 2">
    <name type="scientific">Lacticaseibacillus paracasei subsp. paracasei 8700:2</name>
    <dbReference type="NCBI Taxonomy" id="537973"/>
    <lineage>
        <taxon>Bacteria</taxon>
        <taxon>Bacillati</taxon>
        <taxon>Bacillota</taxon>
        <taxon>Bacilli</taxon>
        <taxon>Lactobacillales</taxon>
        <taxon>Lactobacillaceae</taxon>
        <taxon>Lacticaseibacillus</taxon>
    </lineage>
</organism>
<dbReference type="EMBL" id="CP002391">
    <property type="protein sequence ID" value="EEQ64987.1"/>
    <property type="molecule type" value="Genomic_DNA"/>
</dbReference>